<dbReference type="InterPro" id="IPR014001">
    <property type="entry name" value="Helicase_ATP-bd"/>
</dbReference>
<dbReference type="GO" id="GO:0005524">
    <property type="term" value="F:ATP binding"/>
    <property type="evidence" value="ECO:0007669"/>
    <property type="project" value="InterPro"/>
</dbReference>
<evidence type="ECO:0000256" key="1">
    <source>
        <dbReference type="SAM" id="MobiDB-lite"/>
    </source>
</evidence>
<dbReference type="SUPFAM" id="SSF52540">
    <property type="entry name" value="P-loop containing nucleoside triphosphate hydrolases"/>
    <property type="match status" value="2"/>
</dbReference>
<evidence type="ECO:0000313" key="4">
    <source>
        <dbReference type="EMBL" id="TKC89319.1"/>
    </source>
</evidence>
<evidence type="ECO:0000259" key="3">
    <source>
        <dbReference type="PROSITE" id="PS51194"/>
    </source>
</evidence>
<gene>
    <name evidence="4" type="ORF">FAZ69_10220</name>
</gene>
<evidence type="ECO:0000259" key="2">
    <source>
        <dbReference type="PROSITE" id="PS51192"/>
    </source>
</evidence>
<keyword evidence="4" id="KW-0347">Helicase</keyword>
<evidence type="ECO:0000313" key="5">
    <source>
        <dbReference type="Proteomes" id="UP000305539"/>
    </source>
</evidence>
<dbReference type="SUPFAM" id="SSF52980">
    <property type="entry name" value="Restriction endonuclease-like"/>
    <property type="match status" value="1"/>
</dbReference>
<dbReference type="OrthoDB" id="9804086at2"/>
<dbReference type="GO" id="GO:0004386">
    <property type="term" value="F:helicase activity"/>
    <property type="evidence" value="ECO:0007669"/>
    <property type="project" value="UniProtKB-KW"/>
</dbReference>
<comment type="caution">
    <text evidence="4">The sequence shown here is derived from an EMBL/GenBank/DDBJ whole genome shotgun (WGS) entry which is preliminary data.</text>
</comment>
<protein>
    <submittedName>
        <fullName evidence="4">DEAD/DEAH box helicase</fullName>
    </submittedName>
</protein>
<dbReference type="GO" id="GO:0006304">
    <property type="term" value="P:DNA modification"/>
    <property type="evidence" value="ECO:0007669"/>
    <property type="project" value="InterPro"/>
</dbReference>
<keyword evidence="4" id="KW-0378">Hydrolase</keyword>
<dbReference type="InterPro" id="IPR039442">
    <property type="entry name" value="Mrr-like_dom"/>
</dbReference>
<dbReference type="InterPro" id="IPR053980">
    <property type="entry name" value="ISP_coupler"/>
</dbReference>
<dbReference type="PANTHER" id="PTHR47396">
    <property type="entry name" value="TYPE I RESTRICTION ENZYME ECOKI R PROTEIN"/>
    <property type="match status" value="1"/>
</dbReference>
<accession>A0A4U1I7E1</accession>
<dbReference type="SMART" id="SM00490">
    <property type="entry name" value="HELICc"/>
    <property type="match status" value="1"/>
</dbReference>
<dbReference type="EMBL" id="SWJE01000005">
    <property type="protein sequence ID" value="TKC89319.1"/>
    <property type="molecule type" value="Genomic_DNA"/>
</dbReference>
<dbReference type="InterPro" id="IPR006935">
    <property type="entry name" value="Helicase/UvrB_N"/>
</dbReference>
<proteinExistence type="predicted"/>
<dbReference type="PROSITE" id="PS00092">
    <property type="entry name" value="N6_MTASE"/>
    <property type="match status" value="1"/>
</dbReference>
<dbReference type="InterPro" id="IPR050742">
    <property type="entry name" value="Helicase_Restrict-Modif_Enz"/>
</dbReference>
<dbReference type="InterPro" id="IPR011335">
    <property type="entry name" value="Restrct_endonuc-II-like"/>
</dbReference>
<dbReference type="Pfam" id="PF13156">
    <property type="entry name" value="Mrr_cat_2"/>
    <property type="match status" value="1"/>
</dbReference>
<dbReference type="PRINTS" id="PR00507">
    <property type="entry name" value="N12N6MTFRASE"/>
</dbReference>
<dbReference type="InterPro" id="IPR027417">
    <property type="entry name" value="P-loop_NTPase"/>
</dbReference>
<dbReference type="Gene3D" id="3.40.1350.10">
    <property type="match status" value="1"/>
</dbReference>
<dbReference type="Pfam" id="PF18135">
    <property type="entry name" value="Type_ISP_C"/>
    <property type="match status" value="1"/>
</dbReference>
<feature type="region of interest" description="Disordered" evidence="1">
    <location>
        <begin position="1632"/>
        <end position="1654"/>
    </location>
</feature>
<dbReference type="SMART" id="SM00487">
    <property type="entry name" value="DEXDc"/>
    <property type="match status" value="1"/>
</dbReference>
<dbReference type="PROSITE" id="PS51192">
    <property type="entry name" value="HELICASE_ATP_BIND_1"/>
    <property type="match status" value="1"/>
</dbReference>
<dbReference type="GO" id="GO:0016787">
    <property type="term" value="F:hydrolase activity"/>
    <property type="evidence" value="ECO:0007669"/>
    <property type="project" value="InterPro"/>
</dbReference>
<dbReference type="InterPro" id="IPR011856">
    <property type="entry name" value="tRNA_endonuc-like_dom_sf"/>
</dbReference>
<keyword evidence="5" id="KW-1185">Reference proteome</keyword>
<dbReference type="InterPro" id="IPR011639">
    <property type="entry name" value="MethylTrfase_TaqI-like_dom"/>
</dbReference>
<dbReference type="CDD" id="cd18785">
    <property type="entry name" value="SF2_C"/>
    <property type="match status" value="1"/>
</dbReference>
<dbReference type="SUPFAM" id="SSF53335">
    <property type="entry name" value="S-adenosyl-L-methionine-dependent methyltransferases"/>
    <property type="match status" value="1"/>
</dbReference>
<dbReference type="GO" id="GO:0003677">
    <property type="term" value="F:DNA binding"/>
    <property type="evidence" value="ECO:0007669"/>
    <property type="project" value="InterPro"/>
</dbReference>
<dbReference type="PANTHER" id="PTHR47396:SF1">
    <property type="entry name" value="ATP-DEPENDENT HELICASE IRC3-RELATED"/>
    <property type="match status" value="1"/>
</dbReference>
<dbReference type="GO" id="GO:0005829">
    <property type="term" value="C:cytosol"/>
    <property type="evidence" value="ECO:0007669"/>
    <property type="project" value="TreeGrafter"/>
</dbReference>
<organism evidence="4 5">
    <name type="scientific">Trinickia terrae</name>
    <dbReference type="NCBI Taxonomy" id="2571161"/>
    <lineage>
        <taxon>Bacteria</taxon>
        <taxon>Pseudomonadati</taxon>
        <taxon>Pseudomonadota</taxon>
        <taxon>Betaproteobacteria</taxon>
        <taxon>Burkholderiales</taxon>
        <taxon>Burkholderiaceae</taxon>
        <taxon>Trinickia</taxon>
    </lineage>
</organism>
<dbReference type="InterPro" id="IPR001650">
    <property type="entry name" value="Helicase_C-like"/>
</dbReference>
<feature type="domain" description="Helicase C-terminal" evidence="3">
    <location>
        <begin position="475"/>
        <end position="653"/>
    </location>
</feature>
<dbReference type="PROSITE" id="PS51194">
    <property type="entry name" value="HELICASE_CTER"/>
    <property type="match status" value="1"/>
</dbReference>
<name>A0A4U1I7E1_9BURK</name>
<dbReference type="GO" id="GO:0009007">
    <property type="term" value="F:site-specific DNA-methyltransferase (adenine-specific) activity"/>
    <property type="evidence" value="ECO:0007669"/>
    <property type="project" value="UniProtKB-EC"/>
</dbReference>
<keyword evidence="4" id="KW-0547">Nucleotide-binding</keyword>
<dbReference type="Gene3D" id="3.40.50.150">
    <property type="entry name" value="Vaccinia Virus protein VP39"/>
    <property type="match status" value="1"/>
</dbReference>
<dbReference type="Pfam" id="PF22240">
    <property type="entry name" value="ISP_coupler"/>
    <property type="match status" value="1"/>
</dbReference>
<dbReference type="InterPro" id="IPR041635">
    <property type="entry name" value="Type_ISP_LLaBIII_C"/>
</dbReference>
<dbReference type="Pfam" id="PF04851">
    <property type="entry name" value="ResIII"/>
    <property type="match status" value="1"/>
</dbReference>
<keyword evidence="4" id="KW-0067">ATP-binding</keyword>
<sequence>MTALENLLDTFRHAAVTEREKGTYFEELIVTYLRNEATYRDLYSDVWTYAEWADLQGLDKRDTGIDLVAKTRGTDEFHAIQCKLFAPGHKVQKSDIDSFFTASGKKPFTRRIIVATTNHWSEHAENALLDQQPPVSKIDLTALEESQIDWGQYQPKAAPVIKAKKELRPHQTNALNAVVHGLADADRGKLIMACGTGKTFTSLKIAETLAGAGKRVLFLVPSLSLLSQSLTEWTQESETPLHSFAVCSDSDVGKKRKKEDDMVQTFVHELRYPATTDSARLAAEMATRHDASHMSVVFSTYHSIDVISRAQKQFGLADFDLIVCDEAHRTTGATFGDDDESAFVRVHDANYIRAAKRMYMTATPRIYGDSAKATAERDNVALCSMDDKALYGDELFVITFSEAVKRGLLVDYKVIVLAVEEAHVNRRLQDLLRDENNQLKVDDAAKIVGCWKALSKQGLTEDLVGDGDPMNRAVAFCQVIEVSKGAKTHKVSSKQIAGMFQAVVEAYQESEETEEFEQAARLHCEAEHVDGGMNASEKEAKLAWLKAEMPENTCRILSNVRCLSEGVDVPALDAVLFLTPRNSQVDVVQSVGRVMRNAPGKKRGYVVLPVVIPAGVEAHEALNDNKTYAVVWQVLQALRSHDDRFDAMVNKLDLIGKDTSKMEVIAITDKIQKKQQKTNGTKNKDAGKGGFTIGEAVKKRTPQEQHELQFEIGEIEKAIYAKLVQKVGNRHHWEDWANDIAKIARTHIDRITGIIENPANTKERDAFDSFAAELRDDLNGSITDGEIIEMLAQHLITKPVFDALFADYSFAKHNPMSLAMQSVLDVLHEHRLDKEADTLERFYESVKLRAEGIDNAAGKQKIVVELYDKFFRNAFPKMTERLGIVYTPVEVVDFIIHSVGHVLQSEFGQTLGSKGVHIIDPFVGTGTFVTRLLQSGLIKPEELPHKYKHEIHANEIVLLAYYISCINIESVYHGIVGGSYQPFEGICLADTFQLYEKEDLVDAVQASNSARRKRQKKLDIRVIIGNPPYSAGQDSANDNNQNVAYPHLDSRIRNTYAERSSATNKNALYDSYIRAIRWASDRIGKSGVIGFVTNAGFLEANTADGLRKCLADEFSSIHVFHLRGNQRTSGEVSRREGGKIFGGGSRAPIAISVLVKNPHAAQHGQIYFHDIGDYLSREEKLAKISGLGGIAGIASANAWQPIIPNEHGDWLKQRDDGFSDYIAMGDRSGLGLFDCYSNGVKTNADAWMYNAGIVELMRSMQVFVETYNTEVARYAVSDKKVRFQDFVTMDMTKIKWHSGIIPKAMSGRMGHFDKTKIVPSVYRPFEKQNLYFDPMFVQRVAQMPRIFPDANADNLVIVTSGTGGRTAFTALMVNVSPSLHMADIDGSQCFPLYLYDEPAGEIADASPNADLFEAPSAATAQRERRDALTDIGLMHFQAAYPGEHIGKDDVFHYVYGLLHSPEYRERYGDTLRKELPRIPCVKTAADFWAFSTAGRKLADLHVNYETVETYPLQIEGGGLLLTDADYRVEKMRYGKNGKDKDLTTLIYNDKITVKGIPLEAYEYVVNGKSALDWVVERQCVKTDKDSGIVNDANDYAVETMNNPRYSLELFQRVVTVSLETMKIVRSLPRLDVQSPGSADGQLVESAGASGALTA</sequence>
<dbReference type="InterPro" id="IPR002052">
    <property type="entry name" value="DNA_methylase_N6_adenine_CS"/>
</dbReference>
<feature type="domain" description="Helicase ATP-binding" evidence="2">
    <location>
        <begin position="179"/>
        <end position="382"/>
    </location>
</feature>
<dbReference type="RefSeq" id="WP_136893964.1">
    <property type="nucleotide sequence ID" value="NZ_SWJE01000005.1"/>
</dbReference>
<dbReference type="Pfam" id="PF00271">
    <property type="entry name" value="Helicase_C"/>
    <property type="match status" value="1"/>
</dbReference>
<dbReference type="Gene3D" id="3.40.50.300">
    <property type="entry name" value="P-loop containing nucleotide triphosphate hydrolases"/>
    <property type="match status" value="2"/>
</dbReference>
<dbReference type="InterPro" id="IPR029063">
    <property type="entry name" value="SAM-dependent_MTases_sf"/>
</dbReference>
<reference evidence="4 5" key="1">
    <citation type="submission" date="2019-04" db="EMBL/GenBank/DDBJ databases">
        <title>Trinickia sp. 7GSK02, isolated from subtropical forest soil.</title>
        <authorList>
            <person name="Gao Z.-H."/>
            <person name="Qiu L.-H."/>
        </authorList>
    </citation>
    <scope>NUCLEOTIDE SEQUENCE [LARGE SCALE GENOMIC DNA]</scope>
    <source>
        <strain evidence="4 5">7GSK02</strain>
    </source>
</reference>
<dbReference type="Pfam" id="PF07669">
    <property type="entry name" value="Eco57I"/>
    <property type="match status" value="1"/>
</dbReference>
<dbReference type="GO" id="GO:0032259">
    <property type="term" value="P:methylation"/>
    <property type="evidence" value="ECO:0007669"/>
    <property type="project" value="InterPro"/>
</dbReference>
<dbReference type="CDD" id="cd22333">
    <property type="entry name" value="LlaBIII_nuclease-like"/>
    <property type="match status" value="1"/>
</dbReference>
<dbReference type="Proteomes" id="UP000305539">
    <property type="component" value="Unassembled WGS sequence"/>
</dbReference>